<dbReference type="EMBL" id="BPQB01000015">
    <property type="protein sequence ID" value="GJE90189.1"/>
    <property type="molecule type" value="Genomic_DNA"/>
</dbReference>
<organism evidence="2 3">
    <name type="scientific">Phanerochaete sordida</name>
    <dbReference type="NCBI Taxonomy" id="48140"/>
    <lineage>
        <taxon>Eukaryota</taxon>
        <taxon>Fungi</taxon>
        <taxon>Dikarya</taxon>
        <taxon>Basidiomycota</taxon>
        <taxon>Agaricomycotina</taxon>
        <taxon>Agaricomycetes</taxon>
        <taxon>Polyporales</taxon>
        <taxon>Phanerochaetaceae</taxon>
        <taxon>Phanerochaete</taxon>
    </lineage>
</organism>
<dbReference type="Proteomes" id="UP000703269">
    <property type="component" value="Unassembled WGS sequence"/>
</dbReference>
<gene>
    <name evidence="2" type="ORF">PsYK624_063150</name>
</gene>
<accession>A0A9P3LD35</accession>
<feature type="region of interest" description="Disordered" evidence="1">
    <location>
        <begin position="1"/>
        <end position="49"/>
    </location>
</feature>
<protein>
    <submittedName>
        <fullName evidence="2">Uncharacterized protein</fullName>
    </submittedName>
</protein>
<evidence type="ECO:0000256" key="1">
    <source>
        <dbReference type="SAM" id="MobiDB-lite"/>
    </source>
</evidence>
<keyword evidence="3" id="KW-1185">Reference proteome</keyword>
<comment type="caution">
    <text evidence="2">The sequence shown here is derived from an EMBL/GenBank/DDBJ whole genome shotgun (WGS) entry which is preliminary data.</text>
</comment>
<name>A0A9P3LD35_9APHY</name>
<sequence>MGPKNAVSRAYRDALQANPAAPKNSKRWASAKEVTPPTPTASESLPKPSSLLEGLKAAVKKTKTVA</sequence>
<reference evidence="2 3" key="1">
    <citation type="submission" date="2021-08" db="EMBL/GenBank/DDBJ databases">
        <title>Draft Genome Sequence of Phanerochaete sordida strain YK-624.</title>
        <authorList>
            <person name="Mori T."/>
            <person name="Dohra H."/>
            <person name="Suzuki T."/>
            <person name="Kawagishi H."/>
            <person name="Hirai H."/>
        </authorList>
    </citation>
    <scope>NUCLEOTIDE SEQUENCE [LARGE SCALE GENOMIC DNA]</scope>
    <source>
        <strain evidence="2 3">YK-624</strain>
    </source>
</reference>
<evidence type="ECO:0000313" key="3">
    <source>
        <dbReference type="Proteomes" id="UP000703269"/>
    </source>
</evidence>
<proteinExistence type="predicted"/>
<evidence type="ECO:0000313" key="2">
    <source>
        <dbReference type="EMBL" id="GJE90189.1"/>
    </source>
</evidence>
<dbReference type="AlphaFoldDB" id="A0A9P3LD35"/>